<dbReference type="SUPFAM" id="SSF50494">
    <property type="entry name" value="Trypsin-like serine proteases"/>
    <property type="match status" value="2"/>
</dbReference>
<feature type="domain" description="Peptidase S1" evidence="4">
    <location>
        <begin position="146"/>
        <end position="411"/>
    </location>
</feature>
<proteinExistence type="predicted"/>
<comment type="caution">
    <text evidence="3">Lacks conserved residue(s) required for the propagation of feature annotation.</text>
</comment>
<keyword evidence="6" id="KW-0449">Lipoprotein</keyword>
<dbReference type="AlphaFoldDB" id="A0A0N1I8Z7"/>
<evidence type="ECO:0000256" key="1">
    <source>
        <dbReference type="ARBA" id="ARBA00023157"/>
    </source>
</evidence>
<feature type="domain" description="Sushi" evidence="5">
    <location>
        <begin position="84"/>
        <end position="147"/>
    </location>
</feature>
<evidence type="ECO:0000313" key="7">
    <source>
        <dbReference type="Proteomes" id="UP000053240"/>
    </source>
</evidence>
<keyword evidence="6" id="KW-0675">Receptor</keyword>
<feature type="disulfide bond" evidence="2">
    <location>
        <begin position="413"/>
        <end position="431"/>
    </location>
</feature>
<sequence length="826" mass="92028">MTVAKIGIEPANAPEPASLDIHFSISSCGGFLQVKTINFTMMWTKILLSCLTAILLLEIVTSFHGLNNVSYRSILNRRKRSSEFKCTLPTQPENGEYKVTGGNIINGRALVINLQYSCNPTYALVGDGSAFCYDGDWTPEELPKCVQCGLLTPKGVEATRSGLPWQAAVYYKNIIDASHEHICSGALISNSVVLSAAHCFWNEDTKAKSDETNYAIAVGKLYSEWSHPDDEEYVQRSDVKKIVIPKEYRGDETHHQDDIAVVVVTRSFEYQHHIRPVCLDFKQELYNKQLVKGNTGKSAGYGLLRNDASSPKTLQIVDLPFVSNDDCFTKSSSDKFCAGNVNGPGLCGADSGSGITFPSTVQNTTRYYLRALVSFLQASVVHDVYDRGTHWHNTSYSRQKRDEPDCSMNEWRCNEGTCVRINSDCDGIIDCPDGSDETFELCRTHECDAFTFRCNYGACVDESAPCNNKQECPDDSDEQLPRCKGHTIIEGDKFRCLDGQLLPLDRRCNGIVDCNDRSDETLSSCAELTCTEDQFQCEYGGCVDAEAQCNRTIECVDESDEKVELCGVRTLIRPTTPAPVTEPPKCVLPEIPNNGSYSVITETNTTEVDYLSLEYSCDQGFKLVGETKVVCLNGIWQEIPRCIQTCELIKHLSVDYECFEESGKPRACQSEEIEGTVVKTSCKAPHYYSPVELPYMHCIQGVWTSGPACAVECGVQPPKSTPLVLHGRDARFAEVPWHVGIYFKNPMSKTRVQICGGSLISNTVVLSAAHCFWNEDIRALNRAMWYSLAVGKLYRDWNHPNDEPYVQKSGVSDIKVPKLYRGLELY</sequence>
<feature type="disulfide bond" evidence="2">
    <location>
        <begin position="530"/>
        <end position="542"/>
    </location>
</feature>
<dbReference type="InterPro" id="IPR009003">
    <property type="entry name" value="Peptidase_S1_PA"/>
</dbReference>
<reference evidence="6 7" key="1">
    <citation type="journal article" date="2015" name="Nat. Commun.">
        <title>Outbred genome sequencing and CRISPR/Cas9 gene editing in butterflies.</title>
        <authorList>
            <person name="Li X."/>
            <person name="Fan D."/>
            <person name="Zhang W."/>
            <person name="Liu G."/>
            <person name="Zhang L."/>
            <person name="Zhao L."/>
            <person name="Fang X."/>
            <person name="Chen L."/>
            <person name="Dong Y."/>
            <person name="Chen Y."/>
            <person name="Ding Y."/>
            <person name="Zhao R."/>
            <person name="Feng M."/>
            <person name="Zhu Y."/>
            <person name="Feng Y."/>
            <person name="Jiang X."/>
            <person name="Zhu D."/>
            <person name="Xiang H."/>
            <person name="Feng X."/>
            <person name="Li S."/>
            <person name="Wang J."/>
            <person name="Zhang G."/>
            <person name="Kronforst M.R."/>
            <person name="Wang W."/>
        </authorList>
    </citation>
    <scope>NUCLEOTIDE SEQUENCE [LARGE SCALE GENOMIC DNA]</scope>
    <source>
        <strain evidence="6">Ya'a_city_454_Pm</strain>
        <tissue evidence="6">Whole body</tissue>
    </source>
</reference>
<dbReference type="SMART" id="SM00020">
    <property type="entry name" value="Tryp_SPc"/>
    <property type="match status" value="1"/>
</dbReference>
<dbReference type="InterPro" id="IPR001254">
    <property type="entry name" value="Trypsin_dom"/>
</dbReference>
<evidence type="ECO:0000313" key="6">
    <source>
        <dbReference type="EMBL" id="KPJ16374.1"/>
    </source>
</evidence>
<feature type="disulfide bond" evidence="3">
    <location>
        <begin position="118"/>
        <end position="145"/>
    </location>
</feature>
<dbReference type="PROSITE" id="PS50240">
    <property type="entry name" value="TRYPSIN_DOM"/>
    <property type="match status" value="1"/>
</dbReference>
<dbReference type="EMBL" id="KQ460246">
    <property type="protein sequence ID" value="KPJ16374.1"/>
    <property type="molecule type" value="Genomic_DNA"/>
</dbReference>
<keyword evidence="7" id="KW-1185">Reference proteome</keyword>
<keyword evidence="1 3" id="KW-1015">Disulfide bond</keyword>
<dbReference type="Pfam" id="PF00084">
    <property type="entry name" value="Sushi"/>
    <property type="match status" value="2"/>
</dbReference>
<feature type="domain" description="Sushi" evidence="5">
    <location>
        <begin position="584"/>
        <end position="644"/>
    </location>
</feature>
<dbReference type="InterPro" id="IPR002172">
    <property type="entry name" value="LDrepeatLR_classA_rpt"/>
</dbReference>
<dbReference type="PANTHER" id="PTHR24252:SF7">
    <property type="entry name" value="HYALIN"/>
    <property type="match status" value="1"/>
</dbReference>
<feature type="disulfide bond" evidence="2">
    <location>
        <begin position="406"/>
        <end position="418"/>
    </location>
</feature>
<dbReference type="PANTHER" id="PTHR24252">
    <property type="entry name" value="ACROSIN-RELATED"/>
    <property type="match status" value="1"/>
</dbReference>
<dbReference type="Pfam" id="PF00057">
    <property type="entry name" value="Ldl_recept_a"/>
    <property type="match status" value="4"/>
</dbReference>
<dbReference type="InterPro" id="IPR000436">
    <property type="entry name" value="Sushi_SCR_CCP_dom"/>
</dbReference>
<dbReference type="Pfam" id="PF00089">
    <property type="entry name" value="Trypsin"/>
    <property type="match status" value="2"/>
</dbReference>
<evidence type="ECO:0000256" key="2">
    <source>
        <dbReference type="PROSITE-ProRule" id="PRU00124"/>
    </source>
</evidence>
<dbReference type="SUPFAM" id="SSF57424">
    <property type="entry name" value="LDL receptor-like module"/>
    <property type="match status" value="4"/>
</dbReference>
<accession>A0A0N1I8Z7</accession>
<dbReference type="InParanoid" id="A0A0N1I8Z7"/>
<dbReference type="Proteomes" id="UP000053240">
    <property type="component" value="Unassembled WGS sequence"/>
</dbReference>
<dbReference type="Gene3D" id="2.10.70.10">
    <property type="entry name" value="Complement Module, domain 1"/>
    <property type="match status" value="2"/>
</dbReference>
<gene>
    <name evidence="6" type="ORF">RR48_01358</name>
</gene>
<evidence type="ECO:0000256" key="3">
    <source>
        <dbReference type="PROSITE-ProRule" id="PRU00302"/>
    </source>
</evidence>
<dbReference type="CDD" id="cd00112">
    <property type="entry name" value="LDLa"/>
    <property type="match status" value="4"/>
</dbReference>
<dbReference type="InterPro" id="IPR035976">
    <property type="entry name" value="Sushi/SCR/CCP_sf"/>
</dbReference>
<name>A0A0N1I8Z7_PAPMA</name>
<dbReference type="CDD" id="cd00033">
    <property type="entry name" value="CCP"/>
    <property type="match status" value="2"/>
</dbReference>
<dbReference type="PROSITE" id="PS00134">
    <property type="entry name" value="TRYPSIN_HIS"/>
    <property type="match status" value="2"/>
</dbReference>
<dbReference type="SUPFAM" id="SSF57535">
    <property type="entry name" value="Complement control module/SCR domain"/>
    <property type="match status" value="2"/>
</dbReference>
<dbReference type="InterPro" id="IPR036055">
    <property type="entry name" value="LDL_receptor-like_sf"/>
</dbReference>
<dbReference type="InterPro" id="IPR023415">
    <property type="entry name" value="LDLR_class-A_CS"/>
</dbReference>
<dbReference type="FunCoup" id="A0A0N1I8Z7">
    <property type="interactions" value="59"/>
</dbReference>
<feature type="disulfide bond" evidence="2">
    <location>
        <begin position="447"/>
        <end position="459"/>
    </location>
</feature>
<dbReference type="CDD" id="cd00190">
    <property type="entry name" value="Tryp_SPc"/>
    <property type="match status" value="1"/>
</dbReference>
<organism evidence="6 7">
    <name type="scientific">Papilio machaon</name>
    <name type="common">Old World swallowtail butterfly</name>
    <dbReference type="NCBI Taxonomy" id="76193"/>
    <lineage>
        <taxon>Eukaryota</taxon>
        <taxon>Metazoa</taxon>
        <taxon>Ecdysozoa</taxon>
        <taxon>Arthropoda</taxon>
        <taxon>Hexapoda</taxon>
        <taxon>Insecta</taxon>
        <taxon>Pterygota</taxon>
        <taxon>Neoptera</taxon>
        <taxon>Endopterygota</taxon>
        <taxon>Lepidoptera</taxon>
        <taxon>Glossata</taxon>
        <taxon>Ditrysia</taxon>
        <taxon>Papilionoidea</taxon>
        <taxon>Papilionidae</taxon>
        <taxon>Papilioninae</taxon>
        <taxon>Papilio</taxon>
    </lineage>
</organism>
<dbReference type="InterPro" id="IPR018114">
    <property type="entry name" value="TRYPSIN_HIS"/>
</dbReference>
<keyword evidence="3" id="KW-0768">Sushi</keyword>
<dbReference type="GO" id="GO:0004252">
    <property type="term" value="F:serine-type endopeptidase activity"/>
    <property type="evidence" value="ECO:0007669"/>
    <property type="project" value="InterPro"/>
</dbReference>
<feature type="disulfide bond" evidence="2">
    <location>
        <begin position="496"/>
        <end position="514"/>
    </location>
</feature>
<dbReference type="SMART" id="SM00192">
    <property type="entry name" value="LDLa"/>
    <property type="match status" value="4"/>
</dbReference>
<dbReference type="GO" id="GO:0006508">
    <property type="term" value="P:proteolysis"/>
    <property type="evidence" value="ECO:0007669"/>
    <property type="project" value="InterPro"/>
</dbReference>
<dbReference type="PRINTS" id="PR00261">
    <property type="entry name" value="LDLRECEPTOR"/>
</dbReference>
<dbReference type="InterPro" id="IPR043504">
    <property type="entry name" value="Peptidase_S1_PA_chymotrypsin"/>
</dbReference>
<dbReference type="Gene3D" id="4.10.400.10">
    <property type="entry name" value="Low-density Lipoprotein Receptor"/>
    <property type="match status" value="4"/>
</dbReference>
<dbReference type="SMART" id="SM00032">
    <property type="entry name" value="CCP"/>
    <property type="match status" value="2"/>
</dbReference>
<dbReference type="PROSITE" id="PS50923">
    <property type="entry name" value="SUSHI"/>
    <property type="match status" value="2"/>
</dbReference>
<evidence type="ECO:0000259" key="4">
    <source>
        <dbReference type="PROSITE" id="PS50240"/>
    </source>
</evidence>
<dbReference type="Gene3D" id="2.40.10.10">
    <property type="entry name" value="Trypsin-like serine proteases"/>
    <property type="match status" value="2"/>
</dbReference>
<dbReference type="PROSITE" id="PS50068">
    <property type="entry name" value="LDLRA_2"/>
    <property type="match status" value="4"/>
</dbReference>
<feature type="disulfide bond" evidence="2">
    <location>
        <begin position="537"/>
        <end position="555"/>
    </location>
</feature>
<dbReference type="PROSITE" id="PS01209">
    <property type="entry name" value="LDLRA_1"/>
    <property type="match status" value="3"/>
</dbReference>
<protein>
    <submittedName>
        <fullName evidence="6">Low-density lipoprotein receptor</fullName>
    </submittedName>
</protein>
<evidence type="ECO:0000259" key="5">
    <source>
        <dbReference type="PROSITE" id="PS50923"/>
    </source>
</evidence>
<feature type="disulfide bond" evidence="2">
    <location>
        <begin position="454"/>
        <end position="472"/>
    </location>
</feature>